<evidence type="ECO:0008006" key="3">
    <source>
        <dbReference type="Google" id="ProtNLM"/>
    </source>
</evidence>
<dbReference type="NCBIfam" id="TIGR01847">
    <property type="entry name" value="bacteriocin_sig"/>
    <property type="match status" value="1"/>
</dbReference>
<evidence type="ECO:0000313" key="1">
    <source>
        <dbReference type="EMBL" id="KSU06277.1"/>
    </source>
</evidence>
<dbReference type="Pfam" id="PF04369">
    <property type="entry name" value="Lactococcin"/>
    <property type="match status" value="1"/>
</dbReference>
<dbReference type="GO" id="GO:0042742">
    <property type="term" value="P:defense response to bacterium"/>
    <property type="evidence" value="ECO:0007669"/>
    <property type="project" value="InterPro"/>
</dbReference>
<dbReference type="PATRIC" id="fig|1360.105.peg.2116"/>
<comment type="caution">
    <text evidence="1">The sequence shown here is derived from an EMBL/GenBank/DDBJ whole genome shotgun (WGS) entry which is preliminary data.</text>
</comment>
<dbReference type="GO" id="GO:0005576">
    <property type="term" value="C:extracellular region"/>
    <property type="evidence" value="ECO:0007669"/>
    <property type="project" value="InterPro"/>
</dbReference>
<name>A0A0V8CYQ4_LACLL</name>
<organism evidence="1 2">
    <name type="scientific">Lactococcus lactis subsp. lactis</name>
    <name type="common">Streptococcus lactis</name>
    <dbReference type="NCBI Taxonomy" id="1360"/>
    <lineage>
        <taxon>Bacteria</taxon>
        <taxon>Bacillati</taxon>
        <taxon>Bacillota</taxon>
        <taxon>Bacilli</taxon>
        <taxon>Lactobacillales</taxon>
        <taxon>Streptococcaceae</taxon>
        <taxon>Lactococcus</taxon>
    </lineage>
</organism>
<proteinExistence type="predicted"/>
<dbReference type="AlphaFoldDB" id="A0A0V8CYQ4"/>
<accession>A0A0V8CYQ4</accession>
<reference evidence="2" key="1">
    <citation type="submission" date="2015-10" db="EMBL/GenBank/DDBJ databases">
        <title>Draft Genome Sequences of 11 Lactococcus lactis subspecies cremoris strains.</title>
        <authorList>
            <person name="Wels M."/>
            <person name="Backus L."/>
            <person name="Boekhorst J."/>
            <person name="Dijkstra A."/>
            <person name="Beerthuizen M."/>
            <person name="Kelly W."/>
            <person name="Siezen R."/>
            <person name="Bachmann H."/>
            <person name="Van Hijum S."/>
        </authorList>
    </citation>
    <scope>NUCLEOTIDE SEQUENCE [LARGE SCALE GENOMIC DNA]</scope>
    <source>
        <strain evidence="2">KF282</strain>
    </source>
</reference>
<dbReference type="InterPro" id="IPR007464">
    <property type="entry name" value="Bacteriocin_IId"/>
</dbReference>
<dbReference type="Proteomes" id="UP000053058">
    <property type="component" value="Unassembled WGS sequence"/>
</dbReference>
<sequence length="45" mass="4833">MENQLNFELVSDEELATIYGGQWMTDGGGSTGGGWAVVERPGLIF</sequence>
<protein>
    <recommendedName>
        <fullName evidence="3">Lactococcin family bacteriocin</fullName>
    </recommendedName>
</protein>
<dbReference type="InterPro" id="IPR010133">
    <property type="entry name" value="Bacteriocin_signal_seq"/>
</dbReference>
<dbReference type="RefSeq" id="WP_081041351.1">
    <property type="nucleotide sequence ID" value="NZ_JALBVA010000001.1"/>
</dbReference>
<gene>
    <name evidence="1" type="ORF">KF282_1176</name>
</gene>
<dbReference type="EMBL" id="LKLN01000031">
    <property type="protein sequence ID" value="KSU06277.1"/>
    <property type="molecule type" value="Genomic_DNA"/>
</dbReference>
<evidence type="ECO:0000313" key="2">
    <source>
        <dbReference type="Proteomes" id="UP000053058"/>
    </source>
</evidence>